<protein>
    <recommendedName>
        <fullName evidence="10">Methyl-accepting chemotaxis protein</fullName>
    </recommendedName>
</protein>
<name>A0A1T1AXJ8_RHOFE</name>
<dbReference type="InterPro" id="IPR024478">
    <property type="entry name" value="HlyB_4HB_MCP"/>
</dbReference>
<feature type="domain" description="Methyl-accepting transducer" evidence="6">
    <location>
        <begin position="277"/>
        <end position="506"/>
    </location>
</feature>
<dbReference type="Pfam" id="PF00015">
    <property type="entry name" value="MCPsignal"/>
    <property type="match status" value="1"/>
</dbReference>
<evidence type="ECO:0000256" key="5">
    <source>
        <dbReference type="SAM" id="Phobius"/>
    </source>
</evidence>
<dbReference type="InterPro" id="IPR051310">
    <property type="entry name" value="MCP_chemotaxis"/>
</dbReference>
<keyword evidence="2" id="KW-0488">Methylation</keyword>
<dbReference type="FunFam" id="1.10.287.950:FF:000001">
    <property type="entry name" value="Methyl-accepting chemotaxis sensory transducer"/>
    <property type="match status" value="1"/>
</dbReference>
<evidence type="ECO:0000313" key="8">
    <source>
        <dbReference type="EMBL" id="OOV08842.1"/>
    </source>
</evidence>
<dbReference type="PRINTS" id="PR00260">
    <property type="entry name" value="CHEMTRNSDUCR"/>
</dbReference>
<comment type="caution">
    <text evidence="8">The sequence shown here is derived from an EMBL/GenBank/DDBJ whole genome shotgun (WGS) entry which is preliminary data.</text>
</comment>
<evidence type="ECO:0000259" key="7">
    <source>
        <dbReference type="PROSITE" id="PS50885"/>
    </source>
</evidence>
<keyword evidence="4" id="KW-0807">Transducer</keyword>
<reference evidence="8 9" key="1">
    <citation type="submission" date="2017-01" db="EMBL/GenBank/DDBJ databases">
        <title>Genome sequencing of Rhodoferax fermentans JCM 7819.</title>
        <authorList>
            <person name="Kim Y.J."/>
            <person name="Farh M.E.-A."/>
            <person name="Yang D.-C."/>
        </authorList>
    </citation>
    <scope>NUCLEOTIDE SEQUENCE [LARGE SCALE GENOMIC DNA]</scope>
    <source>
        <strain evidence="8 9">JCM 7819</strain>
    </source>
</reference>
<keyword evidence="9" id="KW-1185">Reference proteome</keyword>
<evidence type="ECO:0000256" key="1">
    <source>
        <dbReference type="ARBA" id="ARBA00004370"/>
    </source>
</evidence>
<dbReference type="SMART" id="SM00283">
    <property type="entry name" value="MA"/>
    <property type="match status" value="1"/>
</dbReference>
<dbReference type="EMBL" id="MTJN01000002">
    <property type="protein sequence ID" value="OOV08842.1"/>
    <property type="molecule type" value="Genomic_DNA"/>
</dbReference>
<dbReference type="GO" id="GO:0005886">
    <property type="term" value="C:plasma membrane"/>
    <property type="evidence" value="ECO:0007669"/>
    <property type="project" value="TreeGrafter"/>
</dbReference>
<keyword evidence="5" id="KW-0472">Membrane</keyword>
<dbReference type="Pfam" id="PF12729">
    <property type="entry name" value="4HB_MCP_1"/>
    <property type="match status" value="1"/>
</dbReference>
<dbReference type="CDD" id="cd19411">
    <property type="entry name" value="MCP2201-like_sensor"/>
    <property type="match status" value="1"/>
</dbReference>
<dbReference type="SMART" id="SM00304">
    <property type="entry name" value="HAMP"/>
    <property type="match status" value="1"/>
</dbReference>
<organism evidence="8 9">
    <name type="scientific">Rhodoferax fermentans</name>
    <dbReference type="NCBI Taxonomy" id="28066"/>
    <lineage>
        <taxon>Bacteria</taxon>
        <taxon>Pseudomonadati</taxon>
        <taxon>Pseudomonadota</taxon>
        <taxon>Betaproteobacteria</taxon>
        <taxon>Burkholderiales</taxon>
        <taxon>Comamonadaceae</taxon>
        <taxon>Rhodoferax</taxon>
    </lineage>
</organism>
<dbReference type="Gene3D" id="1.10.287.950">
    <property type="entry name" value="Methyl-accepting chemotaxis protein"/>
    <property type="match status" value="1"/>
</dbReference>
<evidence type="ECO:0000256" key="3">
    <source>
        <dbReference type="ARBA" id="ARBA00029447"/>
    </source>
</evidence>
<dbReference type="PROSITE" id="PS50111">
    <property type="entry name" value="CHEMOTAXIS_TRANSDUC_2"/>
    <property type="match status" value="1"/>
</dbReference>
<dbReference type="PANTHER" id="PTHR43531">
    <property type="entry name" value="PROTEIN ICFG"/>
    <property type="match status" value="1"/>
</dbReference>
<evidence type="ECO:0008006" key="10">
    <source>
        <dbReference type="Google" id="ProtNLM"/>
    </source>
</evidence>
<dbReference type="InterPro" id="IPR004090">
    <property type="entry name" value="Chemotax_Me-accpt_rcpt"/>
</dbReference>
<comment type="subcellular location">
    <subcellularLocation>
        <location evidence="1">Membrane</location>
    </subcellularLocation>
</comment>
<dbReference type="STRING" id="28066.RF819_01855"/>
<dbReference type="InterPro" id="IPR004089">
    <property type="entry name" value="MCPsignal_dom"/>
</dbReference>
<comment type="similarity">
    <text evidence="3">Belongs to the methyl-accepting chemotaxis (MCP) protein family.</text>
</comment>
<dbReference type="GO" id="GO:0004888">
    <property type="term" value="F:transmembrane signaling receptor activity"/>
    <property type="evidence" value="ECO:0007669"/>
    <property type="project" value="InterPro"/>
</dbReference>
<dbReference type="Pfam" id="PF00672">
    <property type="entry name" value="HAMP"/>
    <property type="match status" value="1"/>
</dbReference>
<accession>A0A1T1AXJ8</accession>
<evidence type="ECO:0000313" key="9">
    <source>
        <dbReference type="Proteomes" id="UP000190750"/>
    </source>
</evidence>
<keyword evidence="5" id="KW-0812">Transmembrane</keyword>
<dbReference type="PROSITE" id="PS50885">
    <property type="entry name" value="HAMP"/>
    <property type="match status" value="1"/>
</dbReference>
<keyword evidence="5" id="KW-1133">Transmembrane helix</keyword>
<feature type="transmembrane region" description="Helical" evidence="5">
    <location>
        <begin position="198"/>
        <end position="219"/>
    </location>
</feature>
<gene>
    <name evidence="8" type="ORF">RF819_01855</name>
</gene>
<dbReference type="SUPFAM" id="SSF58104">
    <property type="entry name" value="Methyl-accepting chemotaxis protein (MCP) signaling domain"/>
    <property type="match status" value="1"/>
</dbReference>
<dbReference type="InterPro" id="IPR003660">
    <property type="entry name" value="HAMP_dom"/>
</dbReference>
<dbReference type="InterPro" id="IPR047347">
    <property type="entry name" value="YvaQ-like_sensor"/>
</dbReference>
<dbReference type="CDD" id="cd06225">
    <property type="entry name" value="HAMP"/>
    <property type="match status" value="1"/>
</dbReference>
<evidence type="ECO:0000256" key="4">
    <source>
        <dbReference type="PROSITE-ProRule" id="PRU00284"/>
    </source>
</evidence>
<dbReference type="Proteomes" id="UP000190750">
    <property type="component" value="Unassembled WGS sequence"/>
</dbReference>
<dbReference type="AlphaFoldDB" id="A0A1T1AXJ8"/>
<dbReference type="RefSeq" id="WP_158081216.1">
    <property type="nucleotide sequence ID" value="NZ_MTJN01000002.1"/>
</dbReference>
<dbReference type="OrthoDB" id="9806477at2"/>
<dbReference type="GO" id="GO:0006935">
    <property type="term" value="P:chemotaxis"/>
    <property type="evidence" value="ECO:0007669"/>
    <property type="project" value="InterPro"/>
</dbReference>
<dbReference type="GO" id="GO:0007165">
    <property type="term" value="P:signal transduction"/>
    <property type="evidence" value="ECO:0007669"/>
    <property type="project" value="UniProtKB-KW"/>
</dbReference>
<proteinExistence type="inferred from homology"/>
<dbReference type="PANTHER" id="PTHR43531:SF14">
    <property type="entry name" value="METHYL-ACCEPTING CHEMOTAXIS PROTEIN I-RELATED"/>
    <property type="match status" value="1"/>
</dbReference>
<feature type="transmembrane region" description="Helical" evidence="5">
    <location>
        <begin position="20"/>
        <end position="42"/>
    </location>
</feature>
<feature type="domain" description="HAMP" evidence="7">
    <location>
        <begin position="220"/>
        <end position="272"/>
    </location>
</feature>
<evidence type="ECO:0000256" key="2">
    <source>
        <dbReference type="ARBA" id="ARBA00022481"/>
    </source>
</evidence>
<evidence type="ECO:0000259" key="6">
    <source>
        <dbReference type="PROSITE" id="PS50111"/>
    </source>
</evidence>
<sequence>MSHRYDASATGATGSFSRKIAVVLALVLAVALLGSSIGFWSLQRVSGDTERMVGEVMATERLAADLQRHILVNVARTKGLALSSEPQVGDALMPEIKQTADQVAALLAQLGDKLTVPEDQATLARMQAANSRFAKSLQDLIAARDGGVTAKIEQAYTEQFTPAANELQAAVKQLGDAQRAKIDTSAQGIAGLSLNARWGLVVFSVCALLLSAVLSVWLIRSIKTPIQLAVDTADRVASLDLTHHFDGHNRDEAGRLLIALSRMQTSLHSLVHQVQTASHSVAQGSTEIAAGNLDLSSRIETAASYLQQTAASIEDVVANMHSSLEAASRGDALAKSASLEATQGSAVMTEVMQTMQDIHTSSSQIVEIISVIDGIAFQTNILALNAAVEAARAGEQGRGFAVVAAEVRTLANRSAVAAREIKSLIGSSASKIELGTQKAQQALDTMVHMVDSVKRVSAVIGEIHAGSLALSGTMTNINQAVTQLDSLTQQNAAVVEESAAAAQNLQDQAAGLRDVAAQFRLPNSALLLT</sequence>